<gene>
    <name evidence="7" type="ORF">CXF42_07145</name>
</gene>
<evidence type="ECO:0000259" key="6">
    <source>
        <dbReference type="PROSITE" id="PS50893"/>
    </source>
</evidence>
<sequence>MCTPATMGESGVMITVDNLTKKYGRTNAVEGLSFTVPDATVTGFLGPNGSGKSTTMRCILGLDRPTAGGATVDGVPFSSIEAKPAAVGALLDATWFTPGRSGRSHLRVIARGAGISDARVDECLEIVGLTSAAGKRAGGYSLGMKQRLGLAAALLGDPRHLILDEPVNGLDPEGVSWMRSMIRHLAGEGRAVLVSSHLLSEMQLTADRLVVIGRGRLIGEYTMDEFLSGGARVVVETADTDRLATALRGSGAELTVRADRQPPELVVAVPEGGDEAEVRATVAHTALREGVAVTALRTENENLEQRFLAATAGAQEYRTANHAGAAPSAQLTDDTRKAV</sequence>
<dbReference type="Pfam" id="PF00005">
    <property type="entry name" value="ABC_tran"/>
    <property type="match status" value="1"/>
</dbReference>
<dbReference type="PROSITE" id="PS50893">
    <property type="entry name" value="ABC_TRANSPORTER_2"/>
    <property type="match status" value="1"/>
</dbReference>
<organism evidence="7 8">
    <name type="scientific">Corynebacterium bovis</name>
    <dbReference type="NCBI Taxonomy" id="36808"/>
    <lineage>
        <taxon>Bacteria</taxon>
        <taxon>Bacillati</taxon>
        <taxon>Actinomycetota</taxon>
        <taxon>Actinomycetes</taxon>
        <taxon>Mycobacteriales</taxon>
        <taxon>Corynebacteriaceae</taxon>
        <taxon>Corynebacterium</taxon>
    </lineage>
</organism>
<dbReference type="CDD" id="cd03268">
    <property type="entry name" value="ABC_BcrA_bacitracin_resist"/>
    <property type="match status" value="1"/>
</dbReference>
<dbReference type="SUPFAM" id="SSF52540">
    <property type="entry name" value="P-loop containing nucleoside triphosphate hydrolases"/>
    <property type="match status" value="1"/>
</dbReference>
<keyword evidence="4 7" id="KW-0067">ATP-binding</keyword>
<dbReference type="GO" id="GO:0005524">
    <property type="term" value="F:ATP binding"/>
    <property type="evidence" value="ECO:0007669"/>
    <property type="project" value="UniProtKB-KW"/>
</dbReference>
<dbReference type="SMART" id="SM00382">
    <property type="entry name" value="AAA"/>
    <property type="match status" value="1"/>
</dbReference>
<evidence type="ECO:0000313" key="8">
    <source>
        <dbReference type="Proteomes" id="UP000278422"/>
    </source>
</evidence>
<dbReference type="InterPro" id="IPR027417">
    <property type="entry name" value="P-loop_NTPase"/>
</dbReference>
<evidence type="ECO:0000256" key="4">
    <source>
        <dbReference type="ARBA" id="ARBA00022840"/>
    </source>
</evidence>
<dbReference type="GO" id="GO:0016887">
    <property type="term" value="F:ATP hydrolysis activity"/>
    <property type="evidence" value="ECO:0007669"/>
    <property type="project" value="InterPro"/>
</dbReference>
<dbReference type="PANTHER" id="PTHR43335:SF4">
    <property type="entry name" value="ABC TRANSPORTER, ATP-BINDING PROTEIN"/>
    <property type="match status" value="1"/>
</dbReference>
<accession>A0A3R8QJQ4</accession>
<protein>
    <submittedName>
        <fullName evidence="7">ABC transporter ATP-binding protein</fullName>
    </submittedName>
</protein>
<dbReference type="PROSITE" id="PS00211">
    <property type="entry name" value="ABC_TRANSPORTER_1"/>
    <property type="match status" value="1"/>
</dbReference>
<evidence type="ECO:0000256" key="5">
    <source>
        <dbReference type="SAM" id="MobiDB-lite"/>
    </source>
</evidence>
<keyword evidence="3" id="KW-0547">Nucleotide-binding</keyword>
<comment type="caution">
    <text evidence="7">The sequence shown here is derived from an EMBL/GenBank/DDBJ whole genome shotgun (WGS) entry which is preliminary data.</text>
</comment>
<dbReference type="Gene3D" id="3.40.50.300">
    <property type="entry name" value="P-loop containing nucleotide triphosphate hydrolases"/>
    <property type="match status" value="1"/>
</dbReference>
<evidence type="ECO:0000256" key="3">
    <source>
        <dbReference type="ARBA" id="ARBA00022741"/>
    </source>
</evidence>
<name>A0A3R8QJQ4_9CORY</name>
<dbReference type="InterPro" id="IPR017871">
    <property type="entry name" value="ABC_transporter-like_CS"/>
</dbReference>
<keyword evidence="2" id="KW-0813">Transport</keyword>
<feature type="domain" description="ABC transporter" evidence="6">
    <location>
        <begin position="14"/>
        <end position="239"/>
    </location>
</feature>
<dbReference type="AlphaFoldDB" id="A0A3R8QJQ4"/>
<reference evidence="7 8" key="1">
    <citation type="submission" date="2018-01" db="EMBL/GenBank/DDBJ databases">
        <title>Twenty Corynebacterium bovis Genomes.</title>
        <authorList>
            <person name="Gulvik C.A."/>
        </authorList>
    </citation>
    <scope>NUCLEOTIDE SEQUENCE [LARGE SCALE GENOMIC DNA]</scope>
    <source>
        <strain evidence="7 8">16-2004</strain>
    </source>
</reference>
<dbReference type="EMBL" id="PQNQ01000018">
    <property type="protein sequence ID" value="RRQ03445.1"/>
    <property type="molecule type" value="Genomic_DNA"/>
</dbReference>
<feature type="region of interest" description="Disordered" evidence="5">
    <location>
        <begin position="320"/>
        <end position="339"/>
    </location>
</feature>
<evidence type="ECO:0000256" key="2">
    <source>
        <dbReference type="ARBA" id="ARBA00022448"/>
    </source>
</evidence>
<dbReference type="InterPro" id="IPR003593">
    <property type="entry name" value="AAA+_ATPase"/>
</dbReference>
<evidence type="ECO:0000313" key="7">
    <source>
        <dbReference type="EMBL" id="RRQ03445.1"/>
    </source>
</evidence>
<dbReference type="Proteomes" id="UP000278422">
    <property type="component" value="Unassembled WGS sequence"/>
</dbReference>
<keyword evidence="8" id="KW-1185">Reference proteome</keyword>
<dbReference type="PANTHER" id="PTHR43335">
    <property type="entry name" value="ABC TRANSPORTER, ATP-BINDING PROTEIN"/>
    <property type="match status" value="1"/>
</dbReference>
<dbReference type="RefSeq" id="WP_125174591.1">
    <property type="nucleotide sequence ID" value="NZ_JBHYBM010000108.1"/>
</dbReference>
<proteinExistence type="inferred from homology"/>
<dbReference type="InterPro" id="IPR003439">
    <property type="entry name" value="ABC_transporter-like_ATP-bd"/>
</dbReference>
<comment type="similarity">
    <text evidence="1">Belongs to the ABC transporter superfamily.</text>
</comment>
<evidence type="ECO:0000256" key="1">
    <source>
        <dbReference type="ARBA" id="ARBA00005417"/>
    </source>
</evidence>